<protein>
    <submittedName>
        <fullName evidence="9">Uncharacterized protein YgbK (DUF1537 family)</fullName>
    </submittedName>
</protein>
<comment type="caution">
    <text evidence="9">The sequence shown here is derived from an EMBL/GenBank/DDBJ whole genome shotgun (WGS) entry which is preliminary data.</text>
</comment>
<dbReference type="Proteomes" id="UP000238083">
    <property type="component" value="Unassembled WGS sequence"/>
</dbReference>
<accession>A0A2T0R583</accession>
<evidence type="ECO:0000256" key="1">
    <source>
        <dbReference type="ARBA" id="ARBA00005715"/>
    </source>
</evidence>
<evidence type="ECO:0000259" key="7">
    <source>
        <dbReference type="Pfam" id="PF07005"/>
    </source>
</evidence>
<sequence length="386" mass="40149">MVLDDDPTGTQSATGVRVLLAWDAAVLERTLREVDAVYVQTNSRALTEAAAVALVTSIRDDVLAAAGRLGVRVRFVLRGDSTLRGHVFAETDVFTGPDDVVLFVPAFPAGGRTTIDGVHLVGGVPAAESEYAADPVFGFTSSRLEDYVREKSSRTPFRGPLEQAPAGAVVVPDVRDDDDVRALAADLERAERDGRGVVVRCAAPLAAELAGVASTGYLDRLPTARRVLVVCGSHTEGARVQLEALAGDGGGTRLVLPTAAALADPLAAGRELAARATGDLVVLATERVRAADHGTLDHGERVMAALVEAVRLLRPRVDAVVSKGGITAAEVARTGLGAREAVVEGQVAPGVSVWRLPVDGREVRQVVVPGNVGGPSAIVDAVRALR</sequence>
<dbReference type="EMBL" id="PVZF01000004">
    <property type="protein sequence ID" value="PRY15926.1"/>
    <property type="molecule type" value="Genomic_DNA"/>
</dbReference>
<feature type="domain" description="Four-carbon acid sugar kinase nucleotide binding" evidence="8">
    <location>
        <begin position="228"/>
        <end position="377"/>
    </location>
</feature>
<organism evidence="9 10">
    <name type="scientific">Kineococcus rhizosphaerae</name>
    <dbReference type="NCBI Taxonomy" id="559628"/>
    <lineage>
        <taxon>Bacteria</taxon>
        <taxon>Bacillati</taxon>
        <taxon>Actinomycetota</taxon>
        <taxon>Actinomycetes</taxon>
        <taxon>Kineosporiales</taxon>
        <taxon>Kineosporiaceae</taxon>
        <taxon>Kineococcus</taxon>
    </lineage>
</organism>
<comment type="similarity">
    <text evidence="1">Belongs to the four-carbon acid sugar kinase family.</text>
</comment>
<dbReference type="Pfam" id="PF07005">
    <property type="entry name" value="SBD_N"/>
    <property type="match status" value="1"/>
</dbReference>
<evidence type="ECO:0000256" key="2">
    <source>
        <dbReference type="ARBA" id="ARBA00022679"/>
    </source>
</evidence>
<proteinExistence type="inferred from homology"/>
<dbReference type="Pfam" id="PF17042">
    <property type="entry name" value="NBD_C"/>
    <property type="match status" value="1"/>
</dbReference>
<evidence type="ECO:0000256" key="4">
    <source>
        <dbReference type="ARBA" id="ARBA00022777"/>
    </source>
</evidence>
<keyword evidence="4" id="KW-0418">Kinase</keyword>
<evidence type="ECO:0000313" key="10">
    <source>
        <dbReference type="Proteomes" id="UP000238083"/>
    </source>
</evidence>
<dbReference type="Gene3D" id="3.40.980.20">
    <property type="entry name" value="Four-carbon acid sugar kinase, nucleotide binding domain"/>
    <property type="match status" value="1"/>
</dbReference>
<feature type="domain" description="Four-carbon acid sugar kinase N-terminal" evidence="7">
    <location>
        <begin position="2"/>
        <end position="209"/>
    </location>
</feature>
<dbReference type="InterPro" id="IPR031475">
    <property type="entry name" value="NBD_C"/>
</dbReference>
<name>A0A2T0R583_9ACTN</name>
<dbReference type="GO" id="GO:0016301">
    <property type="term" value="F:kinase activity"/>
    <property type="evidence" value="ECO:0007669"/>
    <property type="project" value="UniProtKB-KW"/>
</dbReference>
<gene>
    <name evidence="9" type="ORF">CLV37_104139</name>
</gene>
<keyword evidence="2" id="KW-0808">Transferase</keyword>
<dbReference type="GO" id="GO:0005524">
    <property type="term" value="F:ATP binding"/>
    <property type="evidence" value="ECO:0007669"/>
    <property type="project" value="UniProtKB-KW"/>
</dbReference>
<keyword evidence="10" id="KW-1185">Reference proteome</keyword>
<keyword evidence="5" id="KW-0067">ATP-binding</keyword>
<evidence type="ECO:0000313" key="9">
    <source>
        <dbReference type="EMBL" id="PRY15926.1"/>
    </source>
</evidence>
<evidence type="ECO:0000259" key="8">
    <source>
        <dbReference type="Pfam" id="PF17042"/>
    </source>
</evidence>
<dbReference type="InterPro" id="IPR042213">
    <property type="entry name" value="NBD_C_sf"/>
</dbReference>
<keyword evidence="6" id="KW-0119">Carbohydrate metabolism</keyword>
<evidence type="ECO:0000256" key="6">
    <source>
        <dbReference type="ARBA" id="ARBA00023277"/>
    </source>
</evidence>
<dbReference type="AlphaFoldDB" id="A0A2T0R583"/>
<keyword evidence="3" id="KW-0547">Nucleotide-binding</keyword>
<dbReference type="InterPro" id="IPR010737">
    <property type="entry name" value="4-carb_acid_sugar_kinase_N"/>
</dbReference>
<evidence type="ECO:0000256" key="3">
    <source>
        <dbReference type="ARBA" id="ARBA00022741"/>
    </source>
</evidence>
<dbReference type="InterPro" id="IPR037051">
    <property type="entry name" value="4-carb_acid_sugar_kinase_N_sf"/>
</dbReference>
<evidence type="ECO:0000256" key="5">
    <source>
        <dbReference type="ARBA" id="ARBA00022840"/>
    </source>
</evidence>
<dbReference type="Gene3D" id="3.40.50.10840">
    <property type="entry name" value="Putative sugar-binding, N-terminal domain"/>
    <property type="match status" value="1"/>
</dbReference>
<reference evidence="9 10" key="1">
    <citation type="submission" date="2018-03" db="EMBL/GenBank/DDBJ databases">
        <title>Genomic Encyclopedia of Archaeal and Bacterial Type Strains, Phase II (KMG-II): from individual species to whole genera.</title>
        <authorList>
            <person name="Goeker M."/>
        </authorList>
    </citation>
    <scope>NUCLEOTIDE SEQUENCE [LARGE SCALE GENOMIC DNA]</scope>
    <source>
        <strain evidence="9 10">DSM 19711</strain>
    </source>
</reference>
<dbReference type="SUPFAM" id="SSF142764">
    <property type="entry name" value="YgbK-like"/>
    <property type="match status" value="1"/>
</dbReference>